<feature type="region of interest" description="Disordered" evidence="1">
    <location>
        <begin position="1"/>
        <end position="46"/>
    </location>
</feature>
<protein>
    <submittedName>
        <fullName evidence="3">Uncharacterized protein</fullName>
    </submittedName>
</protein>
<name>A0A1G7WBM1_9ACTN</name>
<gene>
    <name evidence="3" type="ORF">SAMN05660324_3239</name>
</gene>
<organism evidence="3 4">
    <name type="scientific">Klenkia brasiliensis</name>
    <dbReference type="NCBI Taxonomy" id="333142"/>
    <lineage>
        <taxon>Bacteria</taxon>
        <taxon>Bacillati</taxon>
        <taxon>Actinomycetota</taxon>
        <taxon>Actinomycetes</taxon>
        <taxon>Geodermatophilales</taxon>
        <taxon>Geodermatophilaceae</taxon>
        <taxon>Klenkia</taxon>
    </lineage>
</organism>
<accession>A0A1G7WBM1</accession>
<evidence type="ECO:0000313" key="3">
    <source>
        <dbReference type="EMBL" id="SDG68510.1"/>
    </source>
</evidence>
<keyword evidence="2" id="KW-1133">Transmembrane helix</keyword>
<dbReference type="AlphaFoldDB" id="A0A1G7WBM1"/>
<evidence type="ECO:0000313" key="4">
    <source>
        <dbReference type="Proteomes" id="UP000198863"/>
    </source>
</evidence>
<feature type="compositionally biased region" description="Basic and acidic residues" evidence="1">
    <location>
        <begin position="23"/>
        <end position="32"/>
    </location>
</feature>
<reference evidence="4" key="1">
    <citation type="submission" date="2016-10" db="EMBL/GenBank/DDBJ databases">
        <authorList>
            <person name="Varghese N."/>
            <person name="Submissions S."/>
        </authorList>
    </citation>
    <scope>NUCLEOTIDE SEQUENCE [LARGE SCALE GENOMIC DNA]</scope>
    <source>
        <strain evidence="4">DSM 44526</strain>
    </source>
</reference>
<keyword evidence="4" id="KW-1185">Reference proteome</keyword>
<evidence type="ECO:0000256" key="2">
    <source>
        <dbReference type="SAM" id="Phobius"/>
    </source>
</evidence>
<feature type="transmembrane region" description="Helical" evidence="2">
    <location>
        <begin position="50"/>
        <end position="71"/>
    </location>
</feature>
<sequence>MAPGAVGGPAPTSGDATGGGVHSSDDSTDGGRDGGTARGADGGAGGRRRVAVAGAAVVVVAAAAVAAAVLGSGGDTTPAASTPGTAGGSTATTARTTSAAPTTAAPLTAAAAGDLAGTDLEPGGDGFTAEVSFGGVVLEPRAVGVTVAYPRLRVSDDGDRALAHVELEVWNCLADAPPADPAAADCRRGLAEYADLPSPDLRATRTDDGVQLTGSFPTYTRPNGSAPVYTGRSYALEVEVADRRGTVTGTLRLGDGEAAALPGATLSD</sequence>
<feature type="compositionally biased region" description="Gly residues" evidence="1">
    <location>
        <begin position="33"/>
        <end position="45"/>
    </location>
</feature>
<keyword evidence="2" id="KW-0472">Membrane</keyword>
<dbReference type="Proteomes" id="UP000198863">
    <property type="component" value="Unassembled WGS sequence"/>
</dbReference>
<proteinExistence type="predicted"/>
<evidence type="ECO:0000256" key="1">
    <source>
        <dbReference type="SAM" id="MobiDB-lite"/>
    </source>
</evidence>
<keyword evidence="2" id="KW-0812">Transmembrane</keyword>
<feature type="region of interest" description="Disordered" evidence="1">
    <location>
        <begin position="72"/>
        <end position="102"/>
    </location>
</feature>
<dbReference type="EMBL" id="FNCF01000005">
    <property type="protein sequence ID" value="SDG68510.1"/>
    <property type="molecule type" value="Genomic_DNA"/>
</dbReference>